<comment type="caution">
    <text evidence="1">The sequence shown here is derived from an EMBL/GenBank/DDBJ whole genome shotgun (WGS) entry which is preliminary data.</text>
</comment>
<dbReference type="AlphaFoldDB" id="A0AAV4F8K3"/>
<proteinExistence type="predicted"/>
<name>A0AAV4F8K3_9GAST</name>
<evidence type="ECO:0000313" key="1">
    <source>
        <dbReference type="EMBL" id="GFR69100.1"/>
    </source>
</evidence>
<protein>
    <submittedName>
        <fullName evidence="1">Uncharacterized protein</fullName>
    </submittedName>
</protein>
<gene>
    <name evidence="1" type="ORF">ElyMa_005621700</name>
</gene>
<reference evidence="1 2" key="1">
    <citation type="journal article" date="2021" name="Elife">
        <title>Chloroplast acquisition without the gene transfer in kleptoplastic sea slugs, Plakobranchus ocellatus.</title>
        <authorList>
            <person name="Maeda T."/>
            <person name="Takahashi S."/>
            <person name="Yoshida T."/>
            <person name="Shimamura S."/>
            <person name="Takaki Y."/>
            <person name="Nagai Y."/>
            <person name="Toyoda A."/>
            <person name="Suzuki Y."/>
            <person name="Arimoto A."/>
            <person name="Ishii H."/>
            <person name="Satoh N."/>
            <person name="Nishiyama T."/>
            <person name="Hasebe M."/>
            <person name="Maruyama T."/>
            <person name="Minagawa J."/>
            <person name="Obokata J."/>
            <person name="Shigenobu S."/>
        </authorList>
    </citation>
    <scope>NUCLEOTIDE SEQUENCE [LARGE SCALE GENOMIC DNA]</scope>
</reference>
<keyword evidence="2" id="KW-1185">Reference proteome</keyword>
<dbReference type="Proteomes" id="UP000762676">
    <property type="component" value="Unassembled WGS sequence"/>
</dbReference>
<organism evidence="1 2">
    <name type="scientific">Elysia marginata</name>
    <dbReference type="NCBI Taxonomy" id="1093978"/>
    <lineage>
        <taxon>Eukaryota</taxon>
        <taxon>Metazoa</taxon>
        <taxon>Spiralia</taxon>
        <taxon>Lophotrochozoa</taxon>
        <taxon>Mollusca</taxon>
        <taxon>Gastropoda</taxon>
        <taxon>Heterobranchia</taxon>
        <taxon>Euthyneura</taxon>
        <taxon>Panpulmonata</taxon>
        <taxon>Sacoglossa</taxon>
        <taxon>Placobranchoidea</taxon>
        <taxon>Plakobranchidae</taxon>
        <taxon>Elysia</taxon>
    </lineage>
</organism>
<dbReference type="EMBL" id="BMAT01011259">
    <property type="protein sequence ID" value="GFR69100.1"/>
    <property type="molecule type" value="Genomic_DNA"/>
</dbReference>
<accession>A0AAV4F8K3</accession>
<evidence type="ECO:0000313" key="2">
    <source>
        <dbReference type="Proteomes" id="UP000762676"/>
    </source>
</evidence>
<sequence length="85" mass="9995">MLQCKRDPAGLQTWSEMAIPGSRRSNTSWGRDSCQLSDWLNMLTREVWLNVIPRFYFVKGVERLLTRMGYREGGENSTRKRGERK</sequence>